<dbReference type="GO" id="GO:0003824">
    <property type="term" value="F:catalytic activity"/>
    <property type="evidence" value="ECO:0007669"/>
    <property type="project" value="InterPro"/>
</dbReference>
<protein>
    <submittedName>
        <fullName evidence="3">Amidase</fullName>
    </submittedName>
</protein>
<dbReference type="InterPro" id="IPR023631">
    <property type="entry name" value="Amidase_dom"/>
</dbReference>
<evidence type="ECO:0000313" key="4">
    <source>
        <dbReference type="Proteomes" id="UP000244892"/>
    </source>
</evidence>
<dbReference type="OrthoDB" id="9811471at2"/>
<sequence length="494" mass="53151">MHFADYARYDALGLADLVRRGEVHPSELLDAALARAEATNGTLNAIVRRFDDRARVRLQQPFDPARPFAGVPFLIKDLFQEWAGAPAGWGSSRHHHHPATETSDVVRRWLDAGLVIFGATNVPEFGARNVTEPLAYGPARNPWNPDHTPGGSSGGSAAAVAAGIVPVAGANDGGGSIRIPAACTGLFGLKAGRGRISMGPMASEGLFGAAVQGVVSRSVRDTAAMLDVLQGPEPHAPYWMPPPDASYLAQLSRPPGPLRIGFTTDTPTGTPVDPQAVAAVEDAARLLADLGHHVEAVPLPFDGPALMADFMQGWFCVQAMLLEELGRVEGLRDRDVEPDSRVMADVGRTISASEFLACMGRWHEHTRALTAFYARFDLWLSPTLNGPPVPIGAMSTPPALHLVNRLLSALGLFGLIRRTRFFNDTVLKNLAWTPYTQLANVTGRPAMSVPLYWTPEGLPLGVQFTGPLDAEGLLLRLAAQLEQARPWAERRPRL</sequence>
<dbReference type="SUPFAM" id="SSF75304">
    <property type="entry name" value="Amidase signature (AS) enzymes"/>
    <property type="match status" value="1"/>
</dbReference>
<dbReference type="InterPro" id="IPR000120">
    <property type="entry name" value="Amidase"/>
</dbReference>
<organism evidence="3 4">
    <name type="scientific">Aquabacterium olei</name>
    <dbReference type="NCBI Taxonomy" id="1296669"/>
    <lineage>
        <taxon>Bacteria</taxon>
        <taxon>Pseudomonadati</taxon>
        <taxon>Pseudomonadota</taxon>
        <taxon>Betaproteobacteria</taxon>
        <taxon>Burkholderiales</taxon>
        <taxon>Aquabacterium</taxon>
    </lineage>
</organism>
<proteinExistence type="inferred from homology"/>
<keyword evidence="4" id="KW-1185">Reference proteome</keyword>
<dbReference type="EMBL" id="CP029210">
    <property type="protein sequence ID" value="AWI55099.1"/>
    <property type="molecule type" value="Genomic_DNA"/>
</dbReference>
<dbReference type="Proteomes" id="UP000244892">
    <property type="component" value="Chromosome"/>
</dbReference>
<dbReference type="InterPro" id="IPR020556">
    <property type="entry name" value="Amidase_CS"/>
</dbReference>
<dbReference type="PANTHER" id="PTHR11895">
    <property type="entry name" value="TRANSAMIDASE"/>
    <property type="match status" value="1"/>
</dbReference>
<accession>A0A2U8FVJ9</accession>
<evidence type="ECO:0000259" key="2">
    <source>
        <dbReference type="Pfam" id="PF01425"/>
    </source>
</evidence>
<dbReference type="Gene3D" id="3.90.1300.10">
    <property type="entry name" value="Amidase signature (AS) domain"/>
    <property type="match status" value="1"/>
</dbReference>
<comment type="similarity">
    <text evidence="1">Belongs to the amidase family.</text>
</comment>
<dbReference type="PANTHER" id="PTHR11895:SF7">
    <property type="entry name" value="GLUTAMYL-TRNA(GLN) AMIDOTRANSFERASE SUBUNIT A, MITOCHONDRIAL"/>
    <property type="match status" value="1"/>
</dbReference>
<dbReference type="KEGG" id="aon:DEH84_04545"/>
<dbReference type="PROSITE" id="PS00571">
    <property type="entry name" value="AMIDASES"/>
    <property type="match status" value="1"/>
</dbReference>
<evidence type="ECO:0000313" key="3">
    <source>
        <dbReference type="EMBL" id="AWI55099.1"/>
    </source>
</evidence>
<name>A0A2U8FVJ9_9BURK</name>
<gene>
    <name evidence="3" type="ORF">DEH84_04545</name>
</gene>
<dbReference type="RefSeq" id="WP_109038218.1">
    <property type="nucleotide sequence ID" value="NZ_CP029210.1"/>
</dbReference>
<dbReference type="AlphaFoldDB" id="A0A2U8FVJ9"/>
<dbReference type="Pfam" id="PF01425">
    <property type="entry name" value="Amidase"/>
    <property type="match status" value="1"/>
</dbReference>
<feature type="domain" description="Amidase" evidence="2">
    <location>
        <begin position="27"/>
        <end position="475"/>
    </location>
</feature>
<reference evidence="3 4" key="1">
    <citation type="submission" date="2018-05" db="EMBL/GenBank/DDBJ databases">
        <title>complete genome sequence of Aquabacterium olei NBRC 110486.</title>
        <authorList>
            <person name="Tang B."/>
            <person name="Chang J."/>
            <person name="Zhang L."/>
            <person name="Yang H."/>
        </authorList>
    </citation>
    <scope>NUCLEOTIDE SEQUENCE [LARGE SCALE GENOMIC DNA]</scope>
    <source>
        <strain evidence="3 4">NBRC 110486</strain>
    </source>
</reference>
<dbReference type="InterPro" id="IPR036928">
    <property type="entry name" value="AS_sf"/>
</dbReference>
<evidence type="ECO:0000256" key="1">
    <source>
        <dbReference type="ARBA" id="ARBA00009199"/>
    </source>
</evidence>